<feature type="transmembrane region" description="Helical" evidence="6">
    <location>
        <begin position="170"/>
        <end position="191"/>
    </location>
</feature>
<dbReference type="EMBL" id="CP060789">
    <property type="protein sequence ID" value="QNP55662.1"/>
    <property type="molecule type" value="Genomic_DNA"/>
</dbReference>
<gene>
    <name evidence="7" type="ORF">H9L22_16140</name>
</gene>
<dbReference type="InterPro" id="IPR036259">
    <property type="entry name" value="MFS_trans_sf"/>
</dbReference>
<evidence type="ECO:0000313" key="8">
    <source>
        <dbReference type="Proteomes" id="UP000516117"/>
    </source>
</evidence>
<feature type="transmembrane region" description="Helical" evidence="6">
    <location>
        <begin position="311"/>
        <end position="327"/>
    </location>
</feature>
<evidence type="ECO:0000256" key="1">
    <source>
        <dbReference type="ARBA" id="ARBA00004651"/>
    </source>
</evidence>
<keyword evidence="4 6" id="KW-1133">Transmembrane helix</keyword>
<feature type="transmembrane region" description="Helical" evidence="6">
    <location>
        <begin position="236"/>
        <end position="259"/>
    </location>
</feature>
<dbReference type="InterPro" id="IPR011701">
    <property type="entry name" value="MFS"/>
</dbReference>
<evidence type="ECO:0000256" key="3">
    <source>
        <dbReference type="ARBA" id="ARBA00022692"/>
    </source>
</evidence>
<dbReference type="GO" id="GO:0005886">
    <property type="term" value="C:plasma membrane"/>
    <property type="evidence" value="ECO:0007669"/>
    <property type="project" value="UniProtKB-SubCell"/>
</dbReference>
<keyword evidence="8" id="KW-1185">Reference proteome</keyword>
<evidence type="ECO:0000256" key="2">
    <source>
        <dbReference type="ARBA" id="ARBA00022475"/>
    </source>
</evidence>
<evidence type="ECO:0000256" key="5">
    <source>
        <dbReference type="ARBA" id="ARBA00023136"/>
    </source>
</evidence>
<dbReference type="PANTHER" id="PTHR23513:SF6">
    <property type="entry name" value="MAJOR FACILITATOR SUPERFAMILY ASSOCIATED DOMAIN-CONTAINING PROTEIN"/>
    <property type="match status" value="1"/>
</dbReference>
<feature type="transmembrane region" description="Helical" evidence="6">
    <location>
        <begin position="197"/>
        <end position="216"/>
    </location>
</feature>
<keyword evidence="2" id="KW-1003">Cell membrane</keyword>
<dbReference type="Pfam" id="PF07690">
    <property type="entry name" value="MFS_1"/>
    <property type="match status" value="1"/>
</dbReference>
<evidence type="ECO:0000313" key="7">
    <source>
        <dbReference type="EMBL" id="QNP55662.1"/>
    </source>
</evidence>
<name>A0A7H0H546_9ACTN</name>
<feature type="transmembrane region" description="Helical" evidence="6">
    <location>
        <begin position="127"/>
        <end position="158"/>
    </location>
</feature>
<protein>
    <submittedName>
        <fullName evidence="7">MFS transporter</fullName>
    </submittedName>
</protein>
<accession>A0A7H0H546</accession>
<dbReference type="PANTHER" id="PTHR23513">
    <property type="entry name" value="INTEGRAL MEMBRANE EFFLUX PROTEIN-RELATED"/>
    <property type="match status" value="1"/>
</dbReference>
<feature type="transmembrane region" description="Helical" evidence="6">
    <location>
        <begin position="60"/>
        <end position="81"/>
    </location>
</feature>
<dbReference type="AlphaFoldDB" id="A0A7H0H546"/>
<evidence type="ECO:0000256" key="4">
    <source>
        <dbReference type="ARBA" id="ARBA00022989"/>
    </source>
</evidence>
<feature type="transmembrane region" description="Helical" evidence="6">
    <location>
        <begin position="93"/>
        <end position="115"/>
    </location>
</feature>
<feature type="transmembrane region" description="Helical" evidence="6">
    <location>
        <begin position="333"/>
        <end position="351"/>
    </location>
</feature>
<feature type="transmembrane region" description="Helical" evidence="6">
    <location>
        <begin position="31"/>
        <end position="54"/>
    </location>
</feature>
<reference evidence="7 8" key="1">
    <citation type="submission" date="2020-08" db="EMBL/GenBank/DDBJ databases">
        <title>Genome sequence of Tessaracoccus defluvii JCM 17540T.</title>
        <authorList>
            <person name="Hyun D.-W."/>
            <person name="Bae J.-W."/>
        </authorList>
    </citation>
    <scope>NUCLEOTIDE SEQUENCE [LARGE SCALE GENOMIC DNA]</scope>
    <source>
        <strain evidence="7 8">JCM 17540</strain>
    </source>
</reference>
<feature type="transmembrane region" description="Helical" evidence="6">
    <location>
        <begin position="279"/>
        <end position="299"/>
    </location>
</feature>
<dbReference type="Gene3D" id="1.20.1250.20">
    <property type="entry name" value="MFS general substrate transporter like domains"/>
    <property type="match status" value="1"/>
</dbReference>
<organism evidence="7 8">
    <name type="scientific">Tessaracoccus defluvii</name>
    <dbReference type="NCBI Taxonomy" id="1285901"/>
    <lineage>
        <taxon>Bacteria</taxon>
        <taxon>Bacillati</taxon>
        <taxon>Actinomycetota</taxon>
        <taxon>Actinomycetes</taxon>
        <taxon>Propionibacteriales</taxon>
        <taxon>Propionibacteriaceae</taxon>
        <taxon>Tessaracoccus</taxon>
    </lineage>
</organism>
<keyword evidence="3 6" id="KW-0812">Transmembrane</keyword>
<feature type="transmembrane region" description="Helical" evidence="6">
    <location>
        <begin position="371"/>
        <end position="396"/>
    </location>
</feature>
<proteinExistence type="predicted"/>
<sequence length="481" mass="50397">MPARVYRRVPAACSVSGMDPTRARARAFTHVVVNTAATMLGTAFLWYAVTFWAYLETRNVMVTSFLGGAYMLGMAILGVPFGSLIDRHRKHTVMIWSAIGTAAAFLLAGVVYLLVPLETLANPRGAWFWLFTGLILLGAMVAMIRGLALSTCVTILVASEDRAKANGAVGAVNGATMLVAGVVSGLGIGWLGIGGVTLVSIAVAVLTLGHLLLISIPEPTIVHAEGAPKAVDFKGAWAGVVAVPGLFGLILFSTFNNLLGGVFMGLLDPYGLELMSVQAWGILFGVCSIGFIVGGAVIAKAGLGSRPLRSLLLANGAMWIVAFGFALRDWIPLLAIGIFLYMALVPFIEAAEQTLLQRVVPLQRQGRVFGFAQAVEVSAAPISAFIIGPMAQFWLIPFAESERGAAFLAPLLGTGSARGIALVFVIASLVGLIVTLAAFFTKTYGRLTVVYAAGDVNADVADEPVPEPPGLDVLGKGHNES</sequence>
<keyword evidence="5 6" id="KW-0472">Membrane</keyword>
<dbReference type="Proteomes" id="UP000516117">
    <property type="component" value="Chromosome"/>
</dbReference>
<evidence type="ECO:0000256" key="6">
    <source>
        <dbReference type="SAM" id="Phobius"/>
    </source>
</evidence>
<dbReference type="GO" id="GO:0022857">
    <property type="term" value="F:transmembrane transporter activity"/>
    <property type="evidence" value="ECO:0007669"/>
    <property type="project" value="InterPro"/>
</dbReference>
<comment type="subcellular location">
    <subcellularLocation>
        <location evidence="1">Cell membrane</location>
        <topology evidence="1">Multi-pass membrane protein</topology>
    </subcellularLocation>
</comment>
<dbReference type="KEGG" id="tdf:H9L22_16140"/>
<feature type="transmembrane region" description="Helical" evidence="6">
    <location>
        <begin position="416"/>
        <end position="440"/>
    </location>
</feature>
<dbReference type="SUPFAM" id="SSF103473">
    <property type="entry name" value="MFS general substrate transporter"/>
    <property type="match status" value="1"/>
</dbReference>